<dbReference type="InterPro" id="IPR038763">
    <property type="entry name" value="DHH_sf"/>
</dbReference>
<feature type="domain" description="DHHA2" evidence="8">
    <location>
        <begin position="186"/>
        <end position="271"/>
    </location>
</feature>
<dbReference type="SUPFAM" id="SSF64182">
    <property type="entry name" value="DHH phosphoesterases"/>
    <property type="match status" value="1"/>
</dbReference>
<evidence type="ECO:0000256" key="5">
    <source>
        <dbReference type="ARBA" id="ARBA00023211"/>
    </source>
</evidence>
<proteinExistence type="predicted"/>
<protein>
    <recommendedName>
        <fullName evidence="2">inorganic diphosphatase</fullName>
        <ecNumber evidence="2">3.6.1.1</ecNumber>
    </recommendedName>
    <alternativeName>
        <fullName evidence="6">Pyrophosphate phospho-hydrolase</fullName>
    </alternativeName>
</protein>
<dbReference type="InterPro" id="IPR004097">
    <property type="entry name" value="DHHA2"/>
</dbReference>
<comment type="catalytic activity">
    <reaction evidence="7">
        <text>diphosphate + H2O = 2 phosphate + H(+)</text>
        <dbReference type="Rhea" id="RHEA:24576"/>
        <dbReference type="ChEBI" id="CHEBI:15377"/>
        <dbReference type="ChEBI" id="CHEBI:15378"/>
        <dbReference type="ChEBI" id="CHEBI:33019"/>
        <dbReference type="ChEBI" id="CHEBI:43474"/>
        <dbReference type="EC" id="3.6.1.1"/>
    </reaction>
</comment>
<dbReference type="EMBL" id="JAGQNY010000021">
    <property type="protein sequence ID" value="MCA9302458.1"/>
    <property type="molecule type" value="Genomic_DNA"/>
</dbReference>
<dbReference type="InterPro" id="IPR038222">
    <property type="entry name" value="DHHA2_dom_sf"/>
</dbReference>
<sequence>MRIFVIGHKSPDLDSVAAPVAYAEYLRLIGRYEDAELIAVSAEKANAETEFVFNKFEMPLPKTIEDFEIDASDSFVLVDHSEDSQRSEKVIVENIIEIIDHHKTNVNVPHPIRIDIKPLGSTATLVYEYFKFNSIKPAKGIMGILLSSILSDTQGLKSSTTTGEDYLYAHDMARALGLIISDLTFEIFKAKSNIAGLSVEELVVKDYKIFDFGGKNVLINQIETVEPEIVIEMKDKILPALKNLKQKLDIDMAFFVITDILQINSKIICET</sequence>
<evidence type="ECO:0000256" key="7">
    <source>
        <dbReference type="ARBA" id="ARBA00047820"/>
    </source>
</evidence>
<keyword evidence="3" id="KW-0479">Metal-binding</keyword>
<evidence type="ECO:0000256" key="2">
    <source>
        <dbReference type="ARBA" id="ARBA00012146"/>
    </source>
</evidence>
<gene>
    <name evidence="9" type="ORF">KDA10_03840</name>
</gene>
<dbReference type="Pfam" id="PF01368">
    <property type="entry name" value="DHH"/>
    <property type="match status" value="1"/>
</dbReference>
<evidence type="ECO:0000313" key="9">
    <source>
        <dbReference type="EMBL" id="MCA9302458.1"/>
    </source>
</evidence>
<name>A0A955E275_UNCKA</name>
<accession>A0A955E275</accession>
<evidence type="ECO:0000256" key="1">
    <source>
        <dbReference type="ARBA" id="ARBA00001936"/>
    </source>
</evidence>
<reference evidence="9" key="2">
    <citation type="journal article" date="2021" name="Microbiome">
        <title>Successional dynamics and alternative stable states in a saline activated sludge microbial community over 9 years.</title>
        <authorList>
            <person name="Wang Y."/>
            <person name="Ye J."/>
            <person name="Ju F."/>
            <person name="Liu L."/>
            <person name="Boyd J.A."/>
            <person name="Deng Y."/>
            <person name="Parks D.H."/>
            <person name="Jiang X."/>
            <person name="Yin X."/>
            <person name="Woodcroft B.J."/>
            <person name="Tyson G.W."/>
            <person name="Hugenholtz P."/>
            <person name="Polz M.F."/>
            <person name="Zhang T."/>
        </authorList>
    </citation>
    <scope>NUCLEOTIDE SEQUENCE</scope>
    <source>
        <strain evidence="9">HKST-UBA80</strain>
    </source>
</reference>
<evidence type="ECO:0000313" key="10">
    <source>
        <dbReference type="Proteomes" id="UP000714817"/>
    </source>
</evidence>
<evidence type="ECO:0000256" key="3">
    <source>
        <dbReference type="ARBA" id="ARBA00022723"/>
    </source>
</evidence>
<dbReference type="InterPro" id="IPR001667">
    <property type="entry name" value="DDH_dom"/>
</dbReference>
<dbReference type="Gene3D" id="3.10.310.20">
    <property type="entry name" value="DHHA2 domain"/>
    <property type="match status" value="1"/>
</dbReference>
<feature type="non-terminal residue" evidence="9">
    <location>
        <position position="271"/>
    </location>
</feature>
<dbReference type="Proteomes" id="UP000714817">
    <property type="component" value="Unassembled WGS sequence"/>
</dbReference>
<keyword evidence="5" id="KW-0464">Manganese</keyword>
<dbReference type="SMART" id="SM01131">
    <property type="entry name" value="DHHA2"/>
    <property type="match status" value="1"/>
</dbReference>
<dbReference type="GO" id="GO:0005737">
    <property type="term" value="C:cytoplasm"/>
    <property type="evidence" value="ECO:0007669"/>
    <property type="project" value="InterPro"/>
</dbReference>
<dbReference type="GO" id="GO:0046872">
    <property type="term" value="F:metal ion binding"/>
    <property type="evidence" value="ECO:0007669"/>
    <property type="project" value="UniProtKB-KW"/>
</dbReference>
<comment type="cofactor">
    <cofactor evidence="1">
        <name>Mn(2+)</name>
        <dbReference type="ChEBI" id="CHEBI:29035"/>
    </cofactor>
</comment>
<evidence type="ECO:0000256" key="4">
    <source>
        <dbReference type="ARBA" id="ARBA00022801"/>
    </source>
</evidence>
<dbReference type="GO" id="GO:0004427">
    <property type="term" value="F:inorganic diphosphate phosphatase activity"/>
    <property type="evidence" value="ECO:0007669"/>
    <property type="project" value="UniProtKB-EC"/>
</dbReference>
<evidence type="ECO:0000259" key="8">
    <source>
        <dbReference type="SMART" id="SM01131"/>
    </source>
</evidence>
<dbReference type="EC" id="3.6.1.1" evidence="2"/>
<dbReference type="Gene3D" id="3.90.1640.10">
    <property type="entry name" value="inorganic pyrophosphatase (n-terminal core)"/>
    <property type="match status" value="1"/>
</dbReference>
<keyword evidence="4" id="KW-0378">Hydrolase</keyword>
<dbReference type="PANTHER" id="PTHR12112">
    <property type="entry name" value="BNIP - RELATED"/>
    <property type="match status" value="1"/>
</dbReference>
<reference evidence="9" key="1">
    <citation type="submission" date="2020-04" db="EMBL/GenBank/DDBJ databases">
        <authorList>
            <person name="Zhang T."/>
        </authorList>
    </citation>
    <scope>NUCLEOTIDE SEQUENCE</scope>
    <source>
        <strain evidence="9">HKST-UBA80</strain>
    </source>
</reference>
<dbReference type="AlphaFoldDB" id="A0A955E275"/>
<organism evidence="9 10">
    <name type="scientific">candidate division WWE3 bacterium</name>
    <dbReference type="NCBI Taxonomy" id="2053526"/>
    <lineage>
        <taxon>Bacteria</taxon>
        <taxon>Katanobacteria</taxon>
    </lineage>
</organism>
<evidence type="ECO:0000256" key="6">
    <source>
        <dbReference type="ARBA" id="ARBA00032535"/>
    </source>
</evidence>
<dbReference type="Pfam" id="PF02833">
    <property type="entry name" value="DHHA2"/>
    <property type="match status" value="1"/>
</dbReference>
<dbReference type="PANTHER" id="PTHR12112:SF22">
    <property type="entry name" value="MANGANESE-DEPENDENT INORGANIC PYROPHOSPHATASE-RELATED"/>
    <property type="match status" value="1"/>
</dbReference>
<comment type="caution">
    <text evidence="9">The sequence shown here is derived from an EMBL/GenBank/DDBJ whole genome shotgun (WGS) entry which is preliminary data.</text>
</comment>